<keyword evidence="6" id="KW-1185">Reference proteome</keyword>
<dbReference type="Proteomes" id="UP000199058">
    <property type="component" value="Unassembled WGS sequence"/>
</dbReference>
<evidence type="ECO:0000256" key="3">
    <source>
        <dbReference type="ARBA" id="ARBA00023163"/>
    </source>
</evidence>
<dbReference type="GO" id="GO:0003700">
    <property type="term" value="F:DNA-binding transcription factor activity"/>
    <property type="evidence" value="ECO:0007669"/>
    <property type="project" value="InterPro"/>
</dbReference>
<evidence type="ECO:0000256" key="2">
    <source>
        <dbReference type="ARBA" id="ARBA00023125"/>
    </source>
</evidence>
<proteinExistence type="predicted"/>
<dbReference type="Pfam" id="PF12802">
    <property type="entry name" value="MarR_2"/>
    <property type="match status" value="1"/>
</dbReference>
<gene>
    <name evidence="5" type="ORF">SAMN05660443_1131</name>
</gene>
<dbReference type="SUPFAM" id="SSF46785">
    <property type="entry name" value="Winged helix' DNA-binding domain"/>
    <property type="match status" value="1"/>
</dbReference>
<dbReference type="AlphaFoldDB" id="A0A1I1FPD4"/>
<dbReference type="STRING" id="1122252.SAMN05660443_1131"/>
<feature type="domain" description="HTH marR-type" evidence="4">
    <location>
        <begin position="16"/>
        <end position="149"/>
    </location>
</feature>
<dbReference type="InterPro" id="IPR000835">
    <property type="entry name" value="HTH_MarR-typ"/>
</dbReference>
<dbReference type="SMART" id="SM00347">
    <property type="entry name" value="HTH_MARR"/>
    <property type="match status" value="1"/>
</dbReference>
<dbReference type="PANTHER" id="PTHR35790">
    <property type="entry name" value="HTH-TYPE TRANSCRIPTIONAL REGULATOR PCHR"/>
    <property type="match status" value="1"/>
</dbReference>
<dbReference type="Gene3D" id="1.10.10.10">
    <property type="entry name" value="Winged helix-like DNA-binding domain superfamily/Winged helix DNA-binding domain"/>
    <property type="match status" value="1"/>
</dbReference>
<dbReference type="InterPro" id="IPR036388">
    <property type="entry name" value="WH-like_DNA-bd_sf"/>
</dbReference>
<dbReference type="EMBL" id="FOLH01000002">
    <property type="protein sequence ID" value="SFC01174.1"/>
    <property type="molecule type" value="Genomic_DNA"/>
</dbReference>
<dbReference type="RefSeq" id="WP_091960469.1">
    <property type="nucleotide sequence ID" value="NZ_FOLH01000002.1"/>
</dbReference>
<name>A0A1I1FPD4_9GAMM</name>
<organism evidence="5 6">
    <name type="scientific">Marinospirillum celere</name>
    <dbReference type="NCBI Taxonomy" id="1122252"/>
    <lineage>
        <taxon>Bacteria</taxon>
        <taxon>Pseudomonadati</taxon>
        <taxon>Pseudomonadota</taxon>
        <taxon>Gammaproteobacteria</taxon>
        <taxon>Oceanospirillales</taxon>
        <taxon>Oceanospirillaceae</taxon>
        <taxon>Marinospirillum</taxon>
    </lineage>
</organism>
<reference evidence="5 6" key="1">
    <citation type="submission" date="2016-10" db="EMBL/GenBank/DDBJ databases">
        <authorList>
            <person name="de Groot N.N."/>
        </authorList>
    </citation>
    <scope>NUCLEOTIDE SEQUENCE [LARGE SCALE GENOMIC DNA]</scope>
    <source>
        <strain evidence="5 6">DSM 18438</strain>
    </source>
</reference>
<sequence>MSEHKTSDTAEQLQLKDFFPYRLSSLQAAVSAAVAQLYQGRFELTHHEWRLLATLHEYPELSAKQLAEHTNLEKMQVSRAVARMTTRELLEQTPAEHDRRYLKLSLTEAGHQLYQQIVPLVLEREAWLLADLNDEERRFLDQIMDRLLARTRQLQAKD</sequence>
<protein>
    <submittedName>
        <fullName evidence="5">DNA-binding transcriptional regulator, MarR family</fullName>
    </submittedName>
</protein>
<accession>A0A1I1FPD4</accession>
<evidence type="ECO:0000259" key="4">
    <source>
        <dbReference type="PROSITE" id="PS50995"/>
    </source>
</evidence>
<dbReference type="GO" id="GO:0003677">
    <property type="term" value="F:DNA binding"/>
    <property type="evidence" value="ECO:0007669"/>
    <property type="project" value="UniProtKB-KW"/>
</dbReference>
<evidence type="ECO:0000313" key="6">
    <source>
        <dbReference type="Proteomes" id="UP000199058"/>
    </source>
</evidence>
<dbReference type="InterPro" id="IPR036390">
    <property type="entry name" value="WH_DNA-bd_sf"/>
</dbReference>
<dbReference type="PANTHER" id="PTHR35790:SF4">
    <property type="entry name" value="HTH-TYPE TRANSCRIPTIONAL REGULATOR PCHR"/>
    <property type="match status" value="1"/>
</dbReference>
<dbReference type="InterPro" id="IPR052067">
    <property type="entry name" value="Metal_resp_HTH_trans_reg"/>
</dbReference>
<keyword evidence="3" id="KW-0804">Transcription</keyword>
<dbReference type="OrthoDB" id="8906692at2"/>
<evidence type="ECO:0000313" key="5">
    <source>
        <dbReference type="EMBL" id="SFC01174.1"/>
    </source>
</evidence>
<evidence type="ECO:0000256" key="1">
    <source>
        <dbReference type="ARBA" id="ARBA00023015"/>
    </source>
</evidence>
<keyword evidence="1" id="KW-0805">Transcription regulation</keyword>
<keyword evidence="2 5" id="KW-0238">DNA-binding</keyword>
<dbReference type="PROSITE" id="PS50995">
    <property type="entry name" value="HTH_MARR_2"/>
    <property type="match status" value="1"/>
</dbReference>
<dbReference type="PRINTS" id="PR00598">
    <property type="entry name" value="HTHMARR"/>
</dbReference>